<feature type="region of interest" description="Disordered" evidence="2">
    <location>
        <begin position="1"/>
        <end position="33"/>
    </location>
</feature>
<dbReference type="InterPro" id="IPR029063">
    <property type="entry name" value="SAM-dependent_MTases_sf"/>
</dbReference>
<keyword evidence="3" id="KW-0808">Transferase</keyword>
<keyword evidence="4" id="KW-1185">Reference proteome</keyword>
<dbReference type="SMART" id="SM00248">
    <property type="entry name" value="ANK"/>
    <property type="match status" value="3"/>
</dbReference>
<dbReference type="Pfam" id="PF10294">
    <property type="entry name" value="Methyltransf_16"/>
    <property type="match status" value="1"/>
</dbReference>
<reference evidence="3" key="1">
    <citation type="submission" date="2020-06" db="EMBL/GenBank/DDBJ databases">
        <authorList>
            <consortium name="Plant Systems Biology data submission"/>
        </authorList>
    </citation>
    <scope>NUCLEOTIDE SEQUENCE</scope>
    <source>
        <strain evidence="3">D6</strain>
    </source>
</reference>
<feature type="compositionally biased region" description="Low complexity" evidence="2">
    <location>
        <begin position="10"/>
        <end position="33"/>
    </location>
</feature>
<protein>
    <submittedName>
        <fullName evidence="3">EEF1A lysine methyltransferase 3</fullName>
    </submittedName>
</protein>
<feature type="repeat" description="ANK" evidence="1">
    <location>
        <begin position="99"/>
        <end position="121"/>
    </location>
</feature>
<dbReference type="Gene3D" id="3.40.50.150">
    <property type="entry name" value="Vaccinia Virus protein VP39"/>
    <property type="match status" value="1"/>
</dbReference>
<feature type="region of interest" description="Disordered" evidence="2">
    <location>
        <begin position="209"/>
        <end position="235"/>
    </location>
</feature>
<dbReference type="GO" id="GO:0008168">
    <property type="term" value="F:methyltransferase activity"/>
    <property type="evidence" value="ECO:0007669"/>
    <property type="project" value="UniProtKB-KW"/>
</dbReference>
<dbReference type="InterPro" id="IPR002110">
    <property type="entry name" value="Ankyrin_rpt"/>
</dbReference>
<dbReference type="GO" id="GO:0032259">
    <property type="term" value="P:methylation"/>
    <property type="evidence" value="ECO:0007669"/>
    <property type="project" value="UniProtKB-KW"/>
</dbReference>
<feature type="repeat" description="ANK" evidence="1">
    <location>
        <begin position="137"/>
        <end position="169"/>
    </location>
</feature>
<dbReference type="Proteomes" id="UP001153069">
    <property type="component" value="Unassembled WGS sequence"/>
</dbReference>
<evidence type="ECO:0000256" key="2">
    <source>
        <dbReference type="SAM" id="MobiDB-lite"/>
    </source>
</evidence>
<evidence type="ECO:0000256" key="1">
    <source>
        <dbReference type="PROSITE-ProRule" id="PRU00023"/>
    </source>
</evidence>
<dbReference type="Gene3D" id="1.25.40.20">
    <property type="entry name" value="Ankyrin repeat-containing domain"/>
    <property type="match status" value="1"/>
</dbReference>
<comment type="caution">
    <text evidence="3">The sequence shown here is derived from an EMBL/GenBank/DDBJ whole genome shotgun (WGS) entry which is preliminary data.</text>
</comment>
<keyword evidence="3" id="KW-0489">Methyltransferase</keyword>
<dbReference type="PROSITE" id="PS50297">
    <property type="entry name" value="ANK_REP_REGION"/>
    <property type="match status" value="2"/>
</dbReference>
<dbReference type="OrthoDB" id="46564at2759"/>
<name>A0A9N8H401_9STRA</name>
<keyword evidence="1" id="KW-0040">ANK repeat</keyword>
<dbReference type="Pfam" id="PF12796">
    <property type="entry name" value="Ank_2"/>
    <property type="match status" value="1"/>
</dbReference>
<dbReference type="PANTHER" id="PTHR14614">
    <property type="entry name" value="HEPATOCELLULAR CARCINOMA-ASSOCIATED ANTIGEN"/>
    <property type="match status" value="1"/>
</dbReference>
<gene>
    <name evidence="3" type="ORF">SEMRO_2_G001890.1</name>
</gene>
<dbReference type="EMBL" id="CAICTM010000002">
    <property type="protein sequence ID" value="CAB9496213.1"/>
    <property type="molecule type" value="Genomic_DNA"/>
</dbReference>
<dbReference type="InterPro" id="IPR036770">
    <property type="entry name" value="Ankyrin_rpt-contain_sf"/>
</dbReference>
<sequence>MGKQSKNKAPKTAAAPAKPGKGAAPATATKTKGPPFTISVSEYHDLVEQVRGLTLEEIQEEWILAARYGDLDVMHAIMTASQHYQHNPSQVIHAQDDSTGNAALHMAAANGHTSVVALLLDLTALTAKDTVVVVNHSGNTPLHWAAANGQEHTVQLLVQRLPDLDVLQKNKFGRSALTEGFSSQNTNVVKYLLEHDSAAEEKLLMGATPVEEDEEEEKENAAKQETPKQSQPQTQEGMIHEFHFLVPPDHNNNNNHQNYLKIRELPIPATQDCFGDRPELDTTGYGIWAASIVMARWMAQQMAPKFKGKRLLELGAGCGVPGLAAAFYSDATKVFLTDVNPTTLDNLHYNIALNNNNHDDNSTQKQQQPASWNDRLHAMPINWEDPNTWPKEKIDYIIGSDLIYQESIVPILKTVILGLCQGQGTFLYVAPDTASEIGRDGLAEFIQEMKETDGCELIREEMAPKDYHANPLANQDDDLFFLHFHELTSASYRLYEFQINTTTSTTTSTTTTGGAE</sequence>
<proteinExistence type="predicted"/>
<dbReference type="InterPro" id="IPR019410">
    <property type="entry name" value="Methyltransf_16"/>
</dbReference>
<evidence type="ECO:0000313" key="4">
    <source>
        <dbReference type="Proteomes" id="UP001153069"/>
    </source>
</evidence>
<dbReference type="PROSITE" id="PS50088">
    <property type="entry name" value="ANK_REPEAT"/>
    <property type="match status" value="2"/>
</dbReference>
<dbReference type="AlphaFoldDB" id="A0A9N8H401"/>
<dbReference type="SUPFAM" id="SSF48403">
    <property type="entry name" value="Ankyrin repeat"/>
    <property type="match status" value="1"/>
</dbReference>
<accession>A0A9N8H401</accession>
<dbReference type="SUPFAM" id="SSF53335">
    <property type="entry name" value="S-adenosyl-L-methionine-dependent methyltransferases"/>
    <property type="match status" value="1"/>
</dbReference>
<evidence type="ECO:0000313" key="3">
    <source>
        <dbReference type="EMBL" id="CAB9496213.1"/>
    </source>
</evidence>
<dbReference type="PANTHER" id="PTHR14614:SF159">
    <property type="entry name" value="METHYLTRANSFERASE"/>
    <property type="match status" value="1"/>
</dbReference>
<organism evidence="3 4">
    <name type="scientific">Seminavis robusta</name>
    <dbReference type="NCBI Taxonomy" id="568900"/>
    <lineage>
        <taxon>Eukaryota</taxon>
        <taxon>Sar</taxon>
        <taxon>Stramenopiles</taxon>
        <taxon>Ochrophyta</taxon>
        <taxon>Bacillariophyta</taxon>
        <taxon>Bacillariophyceae</taxon>
        <taxon>Bacillariophycidae</taxon>
        <taxon>Naviculales</taxon>
        <taxon>Naviculaceae</taxon>
        <taxon>Seminavis</taxon>
    </lineage>
</organism>